<keyword evidence="2" id="KW-1185">Reference proteome</keyword>
<reference evidence="2" key="1">
    <citation type="journal article" date="2022" name="Mol. Ecol. Resour.">
        <title>The genomes of chicory, endive, great burdock and yacon provide insights into Asteraceae palaeo-polyploidization history and plant inulin production.</title>
        <authorList>
            <person name="Fan W."/>
            <person name="Wang S."/>
            <person name="Wang H."/>
            <person name="Wang A."/>
            <person name="Jiang F."/>
            <person name="Liu H."/>
            <person name="Zhao H."/>
            <person name="Xu D."/>
            <person name="Zhang Y."/>
        </authorList>
    </citation>
    <scope>NUCLEOTIDE SEQUENCE [LARGE SCALE GENOMIC DNA]</scope>
    <source>
        <strain evidence="2">cv. Yunnan</strain>
    </source>
</reference>
<protein>
    <submittedName>
        <fullName evidence="1">Uncharacterized protein</fullName>
    </submittedName>
</protein>
<evidence type="ECO:0000313" key="1">
    <source>
        <dbReference type="EMBL" id="KAI3806043.1"/>
    </source>
</evidence>
<name>A0ACB9IER8_9ASTR</name>
<dbReference type="EMBL" id="CM042025">
    <property type="protein sequence ID" value="KAI3806043.1"/>
    <property type="molecule type" value="Genomic_DNA"/>
</dbReference>
<proteinExistence type="predicted"/>
<comment type="caution">
    <text evidence="1">The sequence shown here is derived from an EMBL/GenBank/DDBJ whole genome shotgun (WGS) entry which is preliminary data.</text>
</comment>
<organism evidence="1 2">
    <name type="scientific">Smallanthus sonchifolius</name>
    <dbReference type="NCBI Taxonomy" id="185202"/>
    <lineage>
        <taxon>Eukaryota</taxon>
        <taxon>Viridiplantae</taxon>
        <taxon>Streptophyta</taxon>
        <taxon>Embryophyta</taxon>
        <taxon>Tracheophyta</taxon>
        <taxon>Spermatophyta</taxon>
        <taxon>Magnoliopsida</taxon>
        <taxon>eudicotyledons</taxon>
        <taxon>Gunneridae</taxon>
        <taxon>Pentapetalae</taxon>
        <taxon>asterids</taxon>
        <taxon>campanulids</taxon>
        <taxon>Asterales</taxon>
        <taxon>Asteraceae</taxon>
        <taxon>Asteroideae</taxon>
        <taxon>Heliantheae alliance</taxon>
        <taxon>Millerieae</taxon>
        <taxon>Smallanthus</taxon>
    </lineage>
</organism>
<gene>
    <name evidence="1" type="ORF">L1987_21933</name>
</gene>
<accession>A0ACB9IER8</accession>
<reference evidence="1 2" key="2">
    <citation type="journal article" date="2022" name="Mol. Ecol. Resour.">
        <title>The genomes of chicory, endive, great burdock and yacon provide insights into Asteraceae paleo-polyploidization history and plant inulin production.</title>
        <authorList>
            <person name="Fan W."/>
            <person name="Wang S."/>
            <person name="Wang H."/>
            <person name="Wang A."/>
            <person name="Jiang F."/>
            <person name="Liu H."/>
            <person name="Zhao H."/>
            <person name="Xu D."/>
            <person name="Zhang Y."/>
        </authorList>
    </citation>
    <scope>NUCLEOTIDE SEQUENCE [LARGE SCALE GENOMIC DNA]</scope>
    <source>
        <strain evidence="2">cv. Yunnan</strain>
        <tissue evidence="1">Leaves</tissue>
    </source>
</reference>
<dbReference type="Proteomes" id="UP001056120">
    <property type="component" value="Linkage Group LG08"/>
</dbReference>
<evidence type="ECO:0000313" key="2">
    <source>
        <dbReference type="Proteomes" id="UP001056120"/>
    </source>
</evidence>
<sequence length="385" mass="43865">MEMKGRRILPDVVVFSSLIHGLVFLDLQEAKRLFVEMISDGIRPSVTTFNLLVNVLCKERRLSEASGLFELMIQKGEKLDSLSYNTLMRGYCLEGKIDEAKELYISMVDKGIGPDVQIHNVLINWYVKIRRVEEAMWIFKQMIRGTIKPNVVTYNVLMTGVLQKGDVLAAQKLFDEMPLYDLTPSCCTYNILLSGLCKNDHILQALDLLQVLESNGVELGIKVYNSVIDGLCKSGRMKLLGMCAPNVVTFNAFMRKDSNMAPKMIELLKRMVENKVIPDASTVSLMVDLLSKYEKYKKGYPFFTRKGKSKRYGRKTVIIGVLQSLILEVVSRFIIHLGLHVQQICLWESLLWKFSAVYQQNLEHSKLFEDSVKVDFNEAGKLLVT</sequence>